<dbReference type="AlphaFoldDB" id="A3HRV6"/>
<proteinExistence type="predicted"/>
<evidence type="ECO:0000313" key="3">
    <source>
        <dbReference type="Proteomes" id="UP000003919"/>
    </source>
</evidence>
<protein>
    <submittedName>
        <fullName evidence="2">Lipoprotein</fullName>
    </submittedName>
</protein>
<sequence>MNNLSRIRFFILATFLAFTFSSCESDDPVEENDEEVITEVTLIFTEVDGTGATIGDPFQFVASDPQGIELGTPSIETVTLTKGKSYKMEISLYNSIADEDITEEVEEESDEHQFYFLGTAFVGTPALTYTYADPSGELIGLNGTIEVATDPVSNNANMRLVLRHDLDKSYPGADNPNFENFTQAGGETDLDLTFPLVLE</sequence>
<reference evidence="2 3" key="1">
    <citation type="journal article" date="2011" name="J. Bacteriol.">
        <title>Complete genome sequence of Algoriphagus sp. PR1, bacterial prey of a colony-forming choanoflagellate.</title>
        <authorList>
            <person name="Alegado R.A."/>
            <person name="Ferriera S."/>
            <person name="Nusbaum C."/>
            <person name="Young S.K."/>
            <person name="Zeng Q."/>
            <person name="Imamovic A."/>
            <person name="Fairclough S.R."/>
            <person name="King N."/>
        </authorList>
    </citation>
    <scope>NUCLEOTIDE SEQUENCE [LARGE SCALE GENOMIC DNA]</scope>
    <source>
        <strain evidence="2 3">PR1</strain>
    </source>
</reference>
<dbReference type="EMBL" id="CM001023">
    <property type="protein sequence ID" value="EAZ82574.1"/>
    <property type="molecule type" value="Genomic_DNA"/>
</dbReference>
<keyword evidence="1" id="KW-0732">Signal</keyword>
<gene>
    <name evidence="2" type="ORF">ALPR1_10175</name>
</gene>
<dbReference type="RefSeq" id="WP_008200274.1">
    <property type="nucleotide sequence ID" value="NZ_CM001023.1"/>
</dbReference>
<dbReference type="Proteomes" id="UP000003919">
    <property type="component" value="Chromosome"/>
</dbReference>
<evidence type="ECO:0000313" key="2">
    <source>
        <dbReference type="EMBL" id="EAZ82574.1"/>
    </source>
</evidence>
<dbReference type="STRING" id="388413.ALPR1_10175"/>
<keyword evidence="3" id="KW-1185">Reference proteome</keyword>
<dbReference type="HOGENOM" id="CLU_1407956_0_0_10"/>
<accession>A3HRV6</accession>
<feature type="chain" id="PRO_5002653346" evidence="1">
    <location>
        <begin position="26"/>
        <end position="199"/>
    </location>
</feature>
<comment type="caution">
    <text evidence="2">The sequence shown here is derived from an EMBL/GenBank/DDBJ whole genome shotgun (WGS) entry which is preliminary data.</text>
</comment>
<dbReference type="OrthoDB" id="713689at2"/>
<organism evidence="2 3">
    <name type="scientific">Algoriphagus machipongonensis</name>
    <dbReference type="NCBI Taxonomy" id="388413"/>
    <lineage>
        <taxon>Bacteria</taxon>
        <taxon>Pseudomonadati</taxon>
        <taxon>Bacteroidota</taxon>
        <taxon>Cytophagia</taxon>
        <taxon>Cytophagales</taxon>
        <taxon>Cyclobacteriaceae</taxon>
        <taxon>Algoriphagus</taxon>
    </lineage>
</organism>
<evidence type="ECO:0000256" key="1">
    <source>
        <dbReference type="SAM" id="SignalP"/>
    </source>
</evidence>
<keyword evidence="2" id="KW-0449">Lipoprotein</keyword>
<name>A3HRV6_9BACT</name>
<feature type="signal peptide" evidence="1">
    <location>
        <begin position="1"/>
        <end position="25"/>
    </location>
</feature>
<dbReference type="EMBL" id="AAXU02000001">
    <property type="protein sequence ID" value="EAZ82574.1"/>
    <property type="molecule type" value="Genomic_DNA"/>
</dbReference>
<dbReference type="PROSITE" id="PS51257">
    <property type="entry name" value="PROKAR_LIPOPROTEIN"/>
    <property type="match status" value="1"/>
</dbReference>